<proteinExistence type="predicted"/>
<evidence type="ECO:0000313" key="2">
    <source>
        <dbReference type="EMBL" id="MBM6994727.1"/>
    </source>
</evidence>
<feature type="transmembrane region" description="Helical" evidence="1">
    <location>
        <begin position="159"/>
        <end position="178"/>
    </location>
</feature>
<keyword evidence="3" id="KW-1185">Reference proteome</keyword>
<protein>
    <recommendedName>
        <fullName evidence="4">DUF4052 domain-containing protein</fullName>
    </recommendedName>
</protein>
<keyword evidence="1" id="KW-0472">Membrane</keyword>
<name>A0ABS2H0A5_9BACL</name>
<evidence type="ECO:0008006" key="4">
    <source>
        <dbReference type="Google" id="ProtNLM"/>
    </source>
</evidence>
<feature type="transmembrane region" description="Helical" evidence="1">
    <location>
        <begin position="17"/>
        <end position="41"/>
    </location>
</feature>
<feature type="transmembrane region" description="Helical" evidence="1">
    <location>
        <begin position="131"/>
        <end position="152"/>
    </location>
</feature>
<reference evidence="2 3" key="1">
    <citation type="submission" date="2021-01" db="EMBL/GenBank/DDBJ databases">
        <title>Paenibacillus sp.nov. isolated from the rhizosphere soil of tomato plant.</title>
        <authorList>
            <person name="Thin K.K."/>
            <person name="Zhang X."/>
            <person name="He S."/>
        </authorList>
    </citation>
    <scope>NUCLEOTIDE SEQUENCE [LARGE SCALE GENOMIC DNA]</scope>
    <source>
        <strain evidence="2 3">DXFW5</strain>
    </source>
</reference>
<feature type="transmembrane region" description="Helical" evidence="1">
    <location>
        <begin position="53"/>
        <end position="71"/>
    </location>
</feature>
<keyword evidence="1" id="KW-0812">Transmembrane</keyword>
<dbReference type="RefSeq" id="WP_193416810.1">
    <property type="nucleotide sequence ID" value="NZ_JADCNN020000002.1"/>
</dbReference>
<organism evidence="2 3">
    <name type="scientific">Paenibacillus rhizolycopersici</name>
    <dbReference type="NCBI Taxonomy" id="2780073"/>
    <lineage>
        <taxon>Bacteria</taxon>
        <taxon>Bacillati</taxon>
        <taxon>Bacillota</taxon>
        <taxon>Bacilli</taxon>
        <taxon>Bacillales</taxon>
        <taxon>Paenibacillaceae</taxon>
        <taxon>Paenibacillus</taxon>
    </lineage>
</organism>
<comment type="caution">
    <text evidence="2">The sequence shown here is derived from an EMBL/GenBank/DDBJ whole genome shotgun (WGS) entry which is preliminary data.</text>
</comment>
<keyword evidence="1" id="KW-1133">Transmembrane helix</keyword>
<gene>
    <name evidence="2" type="ORF">IM700_003505</name>
</gene>
<accession>A0ABS2H0A5</accession>
<sequence>MNRLSAQFKASYLQLRIYLWIIVGIVAIAQLADLIVSISLGRVEKDSVSETNFLMIFLLFVPTILPTVYFIRIINLGASRKEYYQGLFFIYAVWSAIFALLNIVWLKLESVVFGMEGINLLEIFKWDQLDLFGVFIYQFGAYMMFLSLLNLLFSGFHHIIGWVLWGLVIAAIPLSTAISSFRSHVADGLQTLLSNDSLMQGFGLTLLFTCVFLAGGWYFVKNRQIP</sequence>
<dbReference type="EMBL" id="JADCNN020000002">
    <property type="protein sequence ID" value="MBM6994727.1"/>
    <property type="molecule type" value="Genomic_DNA"/>
</dbReference>
<dbReference type="Proteomes" id="UP001516620">
    <property type="component" value="Unassembled WGS sequence"/>
</dbReference>
<feature type="transmembrane region" description="Helical" evidence="1">
    <location>
        <begin position="83"/>
        <end position="105"/>
    </location>
</feature>
<evidence type="ECO:0000313" key="3">
    <source>
        <dbReference type="Proteomes" id="UP001516620"/>
    </source>
</evidence>
<evidence type="ECO:0000256" key="1">
    <source>
        <dbReference type="SAM" id="Phobius"/>
    </source>
</evidence>
<feature type="transmembrane region" description="Helical" evidence="1">
    <location>
        <begin position="198"/>
        <end position="220"/>
    </location>
</feature>